<keyword evidence="2" id="KW-1185">Reference proteome</keyword>
<protein>
    <submittedName>
        <fullName evidence="1">Uncharacterized protein</fullName>
    </submittedName>
</protein>
<dbReference type="PANTHER" id="PTHR47785">
    <property type="entry name" value="ZN(II)2CYS6 TRANSCRIPTION FACTOR (EUROFUNG)-RELATED-RELATED"/>
    <property type="match status" value="1"/>
</dbReference>
<dbReference type="CDD" id="cd12148">
    <property type="entry name" value="fungal_TF_MHR"/>
    <property type="match status" value="1"/>
</dbReference>
<evidence type="ECO:0000313" key="2">
    <source>
        <dbReference type="Proteomes" id="UP001586593"/>
    </source>
</evidence>
<reference evidence="1 2" key="1">
    <citation type="journal article" date="2024" name="Commun. Biol.">
        <title>Comparative genomic analysis of thermophilic fungi reveals convergent evolutionary adaptations and gene losses.</title>
        <authorList>
            <person name="Steindorff A.S."/>
            <person name="Aguilar-Pontes M.V."/>
            <person name="Robinson A.J."/>
            <person name="Andreopoulos B."/>
            <person name="LaButti K."/>
            <person name="Kuo A."/>
            <person name="Mondo S."/>
            <person name="Riley R."/>
            <person name="Otillar R."/>
            <person name="Haridas S."/>
            <person name="Lipzen A."/>
            <person name="Grimwood J."/>
            <person name="Schmutz J."/>
            <person name="Clum A."/>
            <person name="Reid I.D."/>
            <person name="Moisan M.C."/>
            <person name="Butler G."/>
            <person name="Nguyen T.T.M."/>
            <person name="Dewar K."/>
            <person name="Conant G."/>
            <person name="Drula E."/>
            <person name="Henrissat B."/>
            <person name="Hansel C."/>
            <person name="Singer S."/>
            <person name="Hutchinson M.I."/>
            <person name="de Vries R.P."/>
            <person name="Natvig D.O."/>
            <person name="Powell A.J."/>
            <person name="Tsang A."/>
            <person name="Grigoriev I.V."/>
        </authorList>
    </citation>
    <scope>NUCLEOTIDE SEQUENCE [LARGE SCALE GENOMIC DNA]</scope>
    <source>
        <strain evidence="1 2">ATCC 24622</strain>
    </source>
</reference>
<evidence type="ECO:0000313" key="1">
    <source>
        <dbReference type="EMBL" id="KAL1844492.1"/>
    </source>
</evidence>
<sequence length="382" mass="42481">MEQAFRLAFARIGEIFFAADDESTLFLILGAHLLMSEAYPIAALRLIQAAGDRLGRCGKRQVNEPWWIERFQDCLKLHHVIESDILLTTDGLPSDAAFSLMNGLPAMRSLREAETGYSNLSVAEIARKKFGETLLEDVLALATLQNRILAQMYTIEQAYSQPSVLARSVTELKAELTHWFDDLPLEWHFPRDLSGAMTIPTPEPDMLAHLRLKYYVLEFLMCRPILYYIAHESFEARLDHASVSTDGSTESEGRPFWVYDACHRCLQCAALMILGSDTRWPPQEHAAPRKDWFELHMIWGAALTLALALATPALTRFLPKHGQAMDASMLLAKAEAILLRAAEANCVPAQCLAILCDVEQHLLGGTPGLVHASLSPAQGPSS</sequence>
<gene>
    <name evidence="1" type="ORF">VTK73DRAFT_2422</name>
</gene>
<dbReference type="InterPro" id="IPR053181">
    <property type="entry name" value="EcdB-like_regulator"/>
</dbReference>
<comment type="caution">
    <text evidence="1">The sequence shown here is derived from an EMBL/GenBank/DDBJ whole genome shotgun (WGS) entry which is preliminary data.</text>
</comment>
<dbReference type="Proteomes" id="UP001586593">
    <property type="component" value="Unassembled WGS sequence"/>
</dbReference>
<proteinExistence type="predicted"/>
<name>A0ABR3VS45_9PEZI</name>
<accession>A0ABR3VS45</accession>
<organism evidence="1 2">
    <name type="scientific">Phialemonium thermophilum</name>
    <dbReference type="NCBI Taxonomy" id="223376"/>
    <lineage>
        <taxon>Eukaryota</taxon>
        <taxon>Fungi</taxon>
        <taxon>Dikarya</taxon>
        <taxon>Ascomycota</taxon>
        <taxon>Pezizomycotina</taxon>
        <taxon>Sordariomycetes</taxon>
        <taxon>Sordariomycetidae</taxon>
        <taxon>Cephalothecales</taxon>
        <taxon>Cephalothecaceae</taxon>
        <taxon>Phialemonium</taxon>
    </lineage>
</organism>
<dbReference type="EMBL" id="JAZHXJ010001674">
    <property type="protein sequence ID" value="KAL1844492.1"/>
    <property type="molecule type" value="Genomic_DNA"/>
</dbReference>